<dbReference type="EMBL" id="JAPDFR010000005">
    <property type="protein sequence ID" value="KAK0386659.1"/>
    <property type="molecule type" value="Genomic_DNA"/>
</dbReference>
<evidence type="ECO:0000313" key="5">
    <source>
        <dbReference type="Proteomes" id="UP001175261"/>
    </source>
</evidence>
<dbReference type="PROSITE" id="PS50896">
    <property type="entry name" value="LISH"/>
    <property type="match status" value="1"/>
</dbReference>
<proteinExistence type="predicted"/>
<protein>
    <recommendedName>
        <fullName evidence="6">LisH domain-containing protein</fullName>
    </recommendedName>
</protein>
<dbReference type="Proteomes" id="UP001175261">
    <property type="component" value="Unassembled WGS sequence"/>
</dbReference>
<feature type="compositionally biased region" description="Pro residues" evidence="3">
    <location>
        <begin position="457"/>
        <end position="469"/>
    </location>
</feature>
<feature type="region of interest" description="Disordered" evidence="3">
    <location>
        <begin position="237"/>
        <end position="298"/>
    </location>
</feature>
<dbReference type="PANTHER" id="PTHR12610">
    <property type="entry name" value="SINGLE STRANDED DNA BINDING PROTEIN"/>
    <property type="match status" value="1"/>
</dbReference>
<evidence type="ECO:0000256" key="2">
    <source>
        <dbReference type="ARBA" id="ARBA00023242"/>
    </source>
</evidence>
<evidence type="ECO:0000313" key="4">
    <source>
        <dbReference type="EMBL" id="KAK0386659.1"/>
    </source>
</evidence>
<feature type="compositionally biased region" description="Basic and acidic residues" evidence="3">
    <location>
        <begin position="110"/>
        <end position="122"/>
    </location>
</feature>
<sequence length="817" mass="86671">MNPNVGMANMNAMGGPVGGAPVPMMNNGGPVNPQQAAAAAAAANANRQQPGNDNQRTHLNTYIYEYFIRYGMYDCARALLSSDQPVNVQKDGVGNKGNAVNGSNDDAMDTDSKDDIDSKLPEDLPPPKLPMPASESSFLYEWFCVFWDIYNAQRLKGPNNTVNQYVAHTQQQSRLRQNQQQDLLRQMRPEMAQQHYQAQIIKNVQNMNGAMAGMNMRQPNLARAAMANNQNNPQMQMLQQKQNQMQRDPSNMNINQGDRPSSPASGENAPSPSKRQRVDAPFNPNQPGAVMGNGRGQVMGGQQMPQSVAAAHHMLAMNGINPNSLNPQQLQNFVSSGPAAQQKSIATYSQNLQQQQGAQMGNKQMPNVAGPQNQGSPMQQQGPDGNMLNSYYNAGDMTGAAGMRPGAPGQQAPGSNHALQDYQMQLMLLEQQNKKRLMMARQEQDSMGGVSREGGPGPSPGGPGQPVPTGPNGQPSFPDTSPQAMRTGTSPNPSEQMKRGTPQMNNNSGIPSPVPDGGQSRGSPNSMNFMGNHVDPKMAPHFFNGVDGNNMAAAQAQMNGMRPPGAHPGQPFNGQMNPQQMMAARQGQQPGPNGQQWQQAANGQMQPQGMQQGQQPGQAQGTPQQRSMPPPSAPAQVAANANRTTASPQQAAAAPPTPNQGNKAAPKKKETKAAKEKRAANKKSNQNLNNASATPAADNSGEGDGAAPATPITPVNPGFNKGQQGAAGAQATGTAASAVPAPAPVAPPAGADPTQNTMMDGFGNMVNLDGMNFADPMTTSDVLNDFDFDSFLHDGDTDNPPFDFNNAFVDNNEIPAE</sequence>
<name>A0AA39L7F9_SARSR</name>
<feature type="compositionally biased region" description="Low complexity" evidence="3">
    <location>
        <begin position="356"/>
        <end position="365"/>
    </location>
</feature>
<feature type="compositionally biased region" description="Polar residues" evidence="3">
    <location>
        <begin position="477"/>
        <end position="495"/>
    </location>
</feature>
<feature type="region of interest" description="Disordered" evidence="3">
    <location>
        <begin position="90"/>
        <end position="129"/>
    </location>
</feature>
<feature type="compositionally biased region" description="Low complexity" evidence="3">
    <location>
        <begin position="722"/>
        <end position="740"/>
    </location>
</feature>
<keyword evidence="2" id="KW-0539">Nucleus</keyword>
<comment type="subcellular location">
    <subcellularLocation>
        <location evidence="1">Nucleus</location>
    </subcellularLocation>
</comment>
<evidence type="ECO:0008006" key="6">
    <source>
        <dbReference type="Google" id="ProtNLM"/>
    </source>
</evidence>
<feature type="compositionally biased region" description="Low complexity" evidence="3">
    <location>
        <begin position="237"/>
        <end position="246"/>
    </location>
</feature>
<feature type="region of interest" description="Disordered" evidence="3">
    <location>
        <begin position="559"/>
        <end position="755"/>
    </location>
</feature>
<feature type="compositionally biased region" description="Low complexity" evidence="3">
    <location>
        <begin position="644"/>
        <end position="664"/>
    </location>
</feature>
<dbReference type="PANTHER" id="PTHR12610:SF12">
    <property type="entry name" value="SEQUENCE-SPECIFIC SINGLE-STRANDED DNA-BINDING PROTEIN, ISOFORM D"/>
    <property type="match status" value="1"/>
</dbReference>
<keyword evidence="5" id="KW-1185">Reference proteome</keyword>
<feature type="compositionally biased region" description="Basic and acidic residues" evidence="3">
    <location>
        <begin position="667"/>
        <end position="679"/>
    </location>
</feature>
<feature type="compositionally biased region" description="Polar residues" evidence="3">
    <location>
        <begin position="247"/>
        <end position="273"/>
    </location>
</feature>
<feature type="compositionally biased region" description="Polar residues" evidence="3">
    <location>
        <begin position="370"/>
        <end position="386"/>
    </location>
</feature>
<dbReference type="GO" id="GO:0045944">
    <property type="term" value="P:positive regulation of transcription by RNA polymerase II"/>
    <property type="evidence" value="ECO:0007669"/>
    <property type="project" value="TreeGrafter"/>
</dbReference>
<reference evidence="4" key="1">
    <citation type="submission" date="2022-10" db="EMBL/GenBank/DDBJ databases">
        <title>Determination and structural analysis of whole genome sequence of Sarocladium strictum F4-1.</title>
        <authorList>
            <person name="Hu L."/>
            <person name="Jiang Y."/>
        </authorList>
    </citation>
    <scope>NUCLEOTIDE SEQUENCE</scope>
    <source>
        <strain evidence="4">F4-1</strain>
    </source>
</reference>
<feature type="region of interest" description="Disordered" evidence="3">
    <location>
        <begin position="437"/>
        <end position="533"/>
    </location>
</feature>
<dbReference type="GO" id="GO:0005634">
    <property type="term" value="C:nucleus"/>
    <property type="evidence" value="ECO:0007669"/>
    <property type="project" value="UniProtKB-SubCell"/>
</dbReference>
<feature type="region of interest" description="Disordered" evidence="3">
    <location>
        <begin position="356"/>
        <end position="386"/>
    </location>
</feature>
<organism evidence="4 5">
    <name type="scientific">Sarocladium strictum</name>
    <name type="common">Black bundle disease fungus</name>
    <name type="synonym">Acremonium strictum</name>
    <dbReference type="NCBI Taxonomy" id="5046"/>
    <lineage>
        <taxon>Eukaryota</taxon>
        <taxon>Fungi</taxon>
        <taxon>Dikarya</taxon>
        <taxon>Ascomycota</taxon>
        <taxon>Pezizomycotina</taxon>
        <taxon>Sordariomycetes</taxon>
        <taxon>Hypocreomycetidae</taxon>
        <taxon>Hypocreales</taxon>
        <taxon>Sarocladiaceae</taxon>
        <taxon>Sarocladium</taxon>
    </lineage>
</organism>
<evidence type="ECO:0000256" key="1">
    <source>
        <dbReference type="ARBA" id="ARBA00004123"/>
    </source>
</evidence>
<feature type="region of interest" description="Disordered" evidence="3">
    <location>
        <begin position="26"/>
        <end position="54"/>
    </location>
</feature>
<dbReference type="InterPro" id="IPR006594">
    <property type="entry name" value="LisH"/>
</dbReference>
<feature type="compositionally biased region" description="Polar residues" evidence="3">
    <location>
        <begin position="684"/>
        <end position="693"/>
    </location>
</feature>
<comment type="caution">
    <text evidence="4">The sequence shown here is derived from an EMBL/GenBank/DDBJ whole genome shotgun (WGS) entry which is preliminary data.</text>
</comment>
<dbReference type="AlphaFoldDB" id="A0AA39L7F9"/>
<evidence type="ECO:0000256" key="3">
    <source>
        <dbReference type="SAM" id="MobiDB-lite"/>
    </source>
</evidence>
<accession>A0AA39L7F9</accession>
<gene>
    <name evidence="4" type="ORF">NLU13_6494</name>
</gene>
<feature type="compositionally biased region" description="Low complexity" evidence="3">
    <location>
        <begin position="36"/>
        <end position="46"/>
    </location>
</feature>
<feature type="compositionally biased region" description="Low complexity" evidence="3">
    <location>
        <begin position="583"/>
        <end position="625"/>
    </location>
</feature>